<dbReference type="PANTHER" id="PTHR13131:SF5">
    <property type="entry name" value="CYSTINOSIN"/>
    <property type="match status" value="1"/>
</dbReference>
<dbReference type="NCBIfam" id="TIGR00951">
    <property type="entry name" value="2A43"/>
    <property type="match status" value="1"/>
</dbReference>
<dbReference type="GO" id="GO:0015293">
    <property type="term" value="F:symporter activity"/>
    <property type="evidence" value="ECO:0007669"/>
    <property type="project" value="UniProtKB-KW"/>
</dbReference>
<evidence type="ECO:0000256" key="10">
    <source>
        <dbReference type="ARBA" id="ARBA00048473"/>
    </source>
</evidence>
<feature type="chain" id="PRO_5040452621" evidence="12">
    <location>
        <begin position="22"/>
        <end position="385"/>
    </location>
</feature>
<gene>
    <name evidence="13" type="ORF">Bhyg_10146</name>
</gene>
<feature type="transmembrane region" description="Helical" evidence="11">
    <location>
        <begin position="245"/>
        <end position="265"/>
    </location>
</feature>
<evidence type="ECO:0000256" key="2">
    <source>
        <dbReference type="ARBA" id="ARBA00006855"/>
    </source>
</evidence>
<keyword evidence="6" id="KW-0769">Symport</keyword>
<reference evidence="13" key="1">
    <citation type="submission" date="2022-07" db="EMBL/GenBank/DDBJ databases">
        <authorList>
            <person name="Trinca V."/>
            <person name="Uliana J.V.C."/>
            <person name="Torres T.T."/>
            <person name="Ward R.J."/>
            <person name="Monesi N."/>
        </authorList>
    </citation>
    <scope>NUCLEOTIDE SEQUENCE</scope>
    <source>
        <strain evidence="13">HSMRA1968</strain>
        <tissue evidence="13">Whole embryos</tissue>
    </source>
</reference>
<feature type="transmembrane region" description="Helical" evidence="11">
    <location>
        <begin position="212"/>
        <end position="233"/>
    </location>
</feature>
<evidence type="ECO:0000313" key="13">
    <source>
        <dbReference type="EMBL" id="KAJ6637416.1"/>
    </source>
</evidence>
<accession>A0A9Q0MSZ5</accession>
<dbReference type="InterPro" id="IPR006603">
    <property type="entry name" value="PQ-loop_rpt"/>
</dbReference>
<evidence type="ECO:0000256" key="3">
    <source>
        <dbReference type="ARBA" id="ARBA00022448"/>
    </source>
</evidence>
<dbReference type="FunFam" id="1.20.1280.290:FF:000016">
    <property type="entry name" value="Cystinosin homolog"/>
    <property type="match status" value="1"/>
</dbReference>
<comment type="subcellular location">
    <subcellularLocation>
        <location evidence="1">Lysosome membrane</location>
        <topology evidence="1">Multi-pass membrane protein</topology>
    </subcellularLocation>
</comment>
<feature type="transmembrane region" description="Helical" evidence="11">
    <location>
        <begin position="301"/>
        <end position="324"/>
    </location>
</feature>
<evidence type="ECO:0000256" key="5">
    <source>
        <dbReference type="ARBA" id="ARBA00022737"/>
    </source>
</evidence>
<sequence length="385" mass="43828">MKASLLIWCTLSILLVIPTSASITHLWPMLSSREITVIVNRTADVDLAIFGIADSALNITFTEQHENLIELSSSKIQIPAKNQTIDAHYLISVKGINPGLLDVIISTEPISKNFRNVFLKVTVALSPVILHLSMVLGWLYFVAWSASFYPQIIDNFQRKSVVGLNFDYLSFNIVGSALYTAFNMGLLWCPLIENEYFRRYPRGLNPVLINDVLFSLHALIATLFTAIQCIVYEKAMQRVSNIARAILLLFFLIVSSLLVLALYNVMHWLDFLYYCSYIKLTITLIKYIPQAVMNYRRKSTVGWSIGCIFLDIIGGIFSILQMLLNAHNHDDWVSIFGDPTKFGLGLFSICFDIFFIIQHYVFYRVPTPKLRENDSNLDRLLTDKA</sequence>
<dbReference type="InterPro" id="IPR005282">
    <property type="entry name" value="LC_transporter"/>
</dbReference>
<evidence type="ECO:0000256" key="7">
    <source>
        <dbReference type="ARBA" id="ARBA00022989"/>
    </source>
</evidence>
<keyword evidence="12" id="KW-0732">Signal</keyword>
<keyword evidence="9" id="KW-0458">Lysosome</keyword>
<feature type="signal peptide" evidence="12">
    <location>
        <begin position="1"/>
        <end position="21"/>
    </location>
</feature>
<proteinExistence type="inferred from homology"/>
<keyword evidence="4 11" id="KW-0812">Transmembrane</keyword>
<organism evidence="13 14">
    <name type="scientific">Pseudolycoriella hygida</name>
    <dbReference type="NCBI Taxonomy" id="35572"/>
    <lineage>
        <taxon>Eukaryota</taxon>
        <taxon>Metazoa</taxon>
        <taxon>Ecdysozoa</taxon>
        <taxon>Arthropoda</taxon>
        <taxon>Hexapoda</taxon>
        <taxon>Insecta</taxon>
        <taxon>Pterygota</taxon>
        <taxon>Neoptera</taxon>
        <taxon>Endopterygota</taxon>
        <taxon>Diptera</taxon>
        <taxon>Nematocera</taxon>
        <taxon>Sciaroidea</taxon>
        <taxon>Sciaridae</taxon>
        <taxon>Pseudolycoriella</taxon>
    </lineage>
</organism>
<keyword evidence="14" id="KW-1185">Reference proteome</keyword>
<dbReference type="Gene3D" id="1.20.1280.290">
    <property type="match status" value="2"/>
</dbReference>
<dbReference type="Pfam" id="PF04193">
    <property type="entry name" value="PQ-loop"/>
    <property type="match status" value="2"/>
</dbReference>
<evidence type="ECO:0000256" key="11">
    <source>
        <dbReference type="SAM" id="Phobius"/>
    </source>
</evidence>
<name>A0A9Q0MSZ5_9DIPT</name>
<evidence type="ECO:0000256" key="1">
    <source>
        <dbReference type="ARBA" id="ARBA00004155"/>
    </source>
</evidence>
<dbReference type="Proteomes" id="UP001151699">
    <property type="component" value="Chromosome X"/>
</dbReference>
<dbReference type="EMBL" id="WJQU01000003">
    <property type="protein sequence ID" value="KAJ6637416.1"/>
    <property type="molecule type" value="Genomic_DNA"/>
</dbReference>
<feature type="transmembrane region" description="Helical" evidence="11">
    <location>
        <begin position="271"/>
        <end position="289"/>
    </location>
</feature>
<dbReference type="GO" id="GO:0015184">
    <property type="term" value="F:L-cystine transmembrane transporter activity"/>
    <property type="evidence" value="ECO:0007669"/>
    <property type="project" value="TreeGrafter"/>
</dbReference>
<keyword evidence="7 11" id="KW-1133">Transmembrane helix</keyword>
<comment type="similarity">
    <text evidence="2">Belongs to the cystinosin family.</text>
</comment>
<dbReference type="AlphaFoldDB" id="A0A9Q0MSZ5"/>
<dbReference type="PANTHER" id="PTHR13131">
    <property type="entry name" value="CYSTINOSIN"/>
    <property type="match status" value="1"/>
</dbReference>
<evidence type="ECO:0000256" key="8">
    <source>
        <dbReference type="ARBA" id="ARBA00023136"/>
    </source>
</evidence>
<evidence type="ECO:0000256" key="4">
    <source>
        <dbReference type="ARBA" id="ARBA00022692"/>
    </source>
</evidence>
<evidence type="ECO:0000256" key="9">
    <source>
        <dbReference type="ARBA" id="ARBA00023228"/>
    </source>
</evidence>
<keyword evidence="8 11" id="KW-0472">Membrane</keyword>
<dbReference type="OrthoDB" id="75720at2759"/>
<evidence type="ECO:0000256" key="12">
    <source>
        <dbReference type="SAM" id="SignalP"/>
    </source>
</evidence>
<comment type="caution">
    <text evidence="13">The sequence shown here is derived from an EMBL/GenBank/DDBJ whole genome shotgun (WGS) entry which is preliminary data.</text>
</comment>
<keyword evidence="3" id="KW-0813">Transport</keyword>
<feature type="transmembrane region" description="Helical" evidence="11">
    <location>
        <begin position="128"/>
        <end position="149"/>
    </location>
</feature>
<evidence type="ECO:0000256" key="6">
    <source>
        <dbReference type="ARBA" id="ARBA00022847"/>
    </source>
</evidence>
<keyword evidence="5" id="KW-0677">Repeat</keyword>
<feature type="transmembrane region" description="Helical" evidence="11">
    <location>
        <begin position="344"/>
        <end position="363"/>
    </location>
</feature>
<protein>
    <submittedName>
        <fullName evidence="13">Cystinosin like</fullName>
    </submittedName>
</protein>
<dbReference type="GO" id="GO:0005765">
    <property type="term" value="C:lysosomal membrane"/>
    <property type="evidence" value="ECO:0007669"/>
    <property type="project" value="UniProtKB-SubCell"/>
</dbReference>
<dbReference type="SMART" id="SM00679">
    <property type="entry name" value="CTNS"/>
    <property type="match status" value="2"/>
</dbReference>
<comment type="catalytic activity">
    <reaction evidence="10">
        <text>L-cystine(out) + H(+)(out) = L-cystine(in) + H(+)(in)</text>
        <dbReference type="Rhea" id="RHEA:66172"/>
        <dbReference type="ChEBI" id="CHEBI:15378"/>
        <dbReference type="ChEBI" id="CHEBI:35491"/>
    </reaction>
    <physiologicalReaction direction="left-to-right" evidence="10">
        <dbReference type="Rhea" id="RHEA:66173"/>
    </physiologicalReaction>
</comment>
<evidence type="ECO:0000313" key="14">
    <source>
        <dbReference type="Proteomes" id="UP001151699"/>
    </source>
</evidence>
<feature type="transmembrane region" description="Helical" evidence="11">
    <location>
        <begin position="169"/>
        <end position="192"/>
    </location>
</feature>